<keyword evidence="2" id="KW-0732">Signal</keyword>
<dbReference type="PANTHER" id="PTHR11895:SF7">
    <property type="entry name" value="GLUTAMYL-TRNA(GLN) AMIDOTRANSFERASE SUBUNIT A, MITOCHONDRIAL"/>
    <property type="match status" value="1"/>
</dbReference>
<dbReference type="KEGG" id="vck:PG915_20635"/>
<dbReference type="InterPro" id="IPR006311">
    <property type="entry name" value="TAT_signal"/>
</dbReference>
<evidence type="ECO:0000313" key="4">
    <source>
        <dbReference type="EMBL" id="XCD17703.1"/>
    </source>
</evidence>
<comment type="similarity">
    <text evidence="1">Belongs to the amidase family.</text>
</comment>
<sequence>MPLNRRSFLKSAMALSAATMTSPSFATKSGETMSIESIHNMTATEMRAKLLAKEVTSEQLVLACLTQIETHNPKLNAVFQIQKQEAIAQARRADLALKAGEPVGPLHGIPFTLKDLFETKGVITTAGSNMFKDNVPEQDATLVKRLKAAGAILLGKSNTPELALSDECNSPVYGRTNNPYDLTRTPGGSSGGAAAAIAARMIPFDIGSDIGGSVRLPAHFCGICALKPTHGRIPTTGHIPSYGDAFSQFNHAGPMARSVDDLELLLEVLNGPDWKDPFAQDVPLAASSDVKVNELRIGFYTDDGLVTVPEMYKDAVNNAVEALKKSGCETSHQLPEQVQFGGEILVEHFLYDGSEHLRNFVNANNPELMGEELKGWLSLGIDATVEDAQKANARLAKLRNSMIQVFENADVLIAPVAPVVAFKHNSADGTADSSMMQAYNLTGWPVATIPVAMNEDGLPIGIQIIGRPWKDEEVLAAAKAIESSLPALPAPVL</sequence>
<dbReference type="RefSeq" id="WP_353498882.1">
    <property type="nucleotide sequence ID" value="NZ_CP115921.1"/>
</dbReference>
<dbReference type="InterPro" id="IPR023631">
    <property type="entry name" value="Amidase_dom"/>
</dbReference>
<dbReference type="GO" id="GO:0003824">
    <property type="term" value="F:catalytic activity"/>
    <property type="evidence" value="ECO:0007669"/>
    <property type="project" value="InterPro"/>
</dbReference>
<reference evidence="4" key="1">
    <citation type="submission" date="2023-01" db="EMBL/GenBank/DDBJ databases">
        <title>Vibrio sp. CB1-14 genome sequencing.</title>
        <authorList>
            <person name="Otstavnykh N."/>
            <person name="Isaeva M."/>
            <person name="Meleshko D."/>
        </authorList>
    </citation>
    <scope>NUCLEOTIDE SEQUENCE</scope>
    <source>
        <strain evidence="4">CB1-14</strain>
    </source>
</reference>
<gene>
    <name evidence="4" type="ORF">PG915_20635</name>
</gene>
<accession>A0AAU8BN78</accession>
<feature type="signal peptide" evidence="2">
    <location>
        <begin position="1"/>
        <end position="26"/>
    </location>
</feature>
<dbReference type="InterPro" id="IPR036928">
    <property type="entry name" value="AS_sf"/>
</dbReference>
<dbReference type="AlphaFoldDB" id="A0AAU8BN78"/>
<dbReference type="InterPro" id="IPR000120">
    <property type="entry name" value="Amidase"/>
</dbReference>
<dbReference type="Gene3D" id="3.90.1300.10">
    <property type="entry name" value="Amidase signature (AS) domain"/>
    <property type="match status" value="1"/>
</dbReference>
<dbReference type="Pfam" id="PF01425">
    <property type="entry name" value="Amidase"/>
    <property type="match status" value="1"/>
</dbReference>
<dbReference type="SUPFAM" id="SSF75304">
    <property type="entry name" value="Amidase signature (AS) enzymes"/>
    <property type="match status" value="1"/>
</dbReference>
<protein>
    <submittedName>
        <fullName evidence="4">Amidase</fullName>
    </submittedName>
</protein>
<feature type="chain" id="PRO_5043638918" evidence="2">
    <location>
        <begin position="27"/>
        <end position="493"/>
    </location>
</feature>
<evidence type="ECO:0000256" key="2">
    <source>
        <dbReference type="SAM" id="SignalP"/>
    </source>
</evidence>
<proteinExistence type="inferred from homology"/>
<organism evidence="4">
    <name type="scientific">Vibrio chaetopteri</name>
    <dbReference type="NCBI Taxonomy" id="3016528"/>
    <lineage>
        <taxon>Bacteria</taxon>
        <taxon>Pseudomonadati</taxon>
        <taxon>Pseudomonadota</taxon>
        <taxon>Gammaproteobacteria</taxon>
        <taxon>Vibrionales</taxon>
        <taxon>Vibrionaceae</taxon>
        <taxon>Vibrio</taxon>
    </lineage>
</organism>
<evidence type="ECO:0000259" key="3">
    <source>
        <dbReference type="Pfam" id="PF01425"/>
    </source>
</evidence>
<dbReference type="PROSITE" id="PS51318">
    <property type="entry name" value="TAT"/>
    <property type="match status" value="1"/>
</dbReference>
<feature type="domain" description="Amidase" evidence="3">
    <location>
        <begin position="60"/>
        <end position="475"/>
    </location>
</feature>
<dbReference type="PANTHER" id="PTHR11895">
    <property type="entry name" value="TRANSAMIDASE"/>
    <property type="match status" value="1"/>
</dbReference>
<dbReference type="PIRSF" id="PIRSF001221">
    <property type="entry name" value="Amidase_fungi"/>
    <property type="match status" value="1"/>
</dbReference>
<dbReference type="EMBL" id="CP115921">
    <property type="protein sequence ID" value="XCD17703.1"/>
    <property type="molecule type" value="Genomic_DNA"/>
</dbReference>
<name>A0AAU8BN78_9VIBR</name>
<evidence type="ECO:0000256" key="1">
    <source>
        <dbReference type="ARBA" id="ARBA00009199"/>
    </source>
</evidence>